<dbReference type="InterPro" id="IPR029058">
    <property type="entry name" value="AB_hydrolase_fold"/>
</dbReference>
<dbReference type="Pfam" id="PF00561">
    <property type="entry name" value="Abhydrolase_1"/>
    <property type="match status" value="1"/>
</dbReference>
<keyword evidence="6" id="KW-1185">Reference proteome</keyword>
<dbReference type="InterPro" id="IPR012020">
    <property type="entry name" value="ABHD4"/>
</dbReference>
<dbReference type="GeneID" id="7445090"/>
<dbReference type="PaxDb" id="35128-Thaps268124"/>
<dbReference type="Proteomes" id="UP000001449">
    <property type="component" value="Chromosome 1"/>
</dbReference>
<proteinExistence type="inferred from homology"/>
<dbReference type="KEGG" id="tps:THAPSDRAFT_268124"/>
<dbReference type="EMBL" id="CM000638">
    <property type="protein sequence ID" value="EED96665.1"/>
    <property type="molecule type" value="Genomic_DNA"/>
</dbReference>
<evidence type="ECO:0000256" key="3">
    <source>
        <dbReference type="SAM" id="SignalP"/>
    </source>
</evidence>
<dbReference type="RefSeq" id="XP_002287024.1">
    <property type="nucleotide sequence ID" value="XM_002286988.1"/>
</dbReference>
<dbReference type="PIRSF" id="PIRSF005211">
    <property type="entry name" value="Ab_hydro_YheT"/>
    <property type="match status" value="1"/>
</dbReference>
<keyword evidence="3" id="KW-0732">Signal</keyword>
<organism evidence="5 6">
    <name type="scientific">Thalassiosira pseudonana</name>
    <name type="common">Marine diatom</name>
    <name type="synonym">Cyclotella nana</name>
    <dbReference type="NCBI Taxonomy" id="35128"/>
    <lineage>
        <taxon>Eukaryota</taxon>
        <taxon>Sar</taxon>
        <taxon>Stramenopiles</taxon>
        <taxon>Ochrophyta</taxon>
        <taxon>Bacillariophyta</taxon>
        <taxon>Coscinodiscophyceae</taxon>
        <taxon>Thalassiosirophycidae</taxon>
        <taxon>Thalassiosirales</taxon>
        <taxon>Thalassiosiraceae</taxon>
        <taxon>Thalassiosira</taxon>
    </lineage>
</organism>
<evidence type="ECO:0000256" key="1">
    <source>
        <dbReference type="ARBA" id="ARBA00010884"/>
    </source>
</evidence>
<feature type="chain" id="PRO_5002865861" description="AB hydrolase-1 domain-containing protein" evidence="3">
    <location>
        <begin position="18"/>
        <end position="479"/>
    </location>
</feature>
<gene>
    <name evidence="5" type="ORF">THAPSDRAFT_268124</name>
</gene>
<dbReference type="PANTHER" id="PTHR10794">
    <property type="entry name" value="ABHYDROLASE DOMAIN-CONTAINING PROTEIN"/>
    <property type="match status" value="1"/>
</dbReference>
<dbReference type="InParanoid" id="B8BS62"/>
<dbReference type="Gene3D" id="3.40.50.1820">
    <property type="entry name" value="alpha/beta hydrolase"/>
    <property type="match status" value="1"/>
</dbReference>
<name>B8BS62_THAPS</name>
<accession>B8BS62</accession>
<evidence type="ECO:0000256" key="2">
    <source>
        <dbReference type="PIRSR" id="PIRSR005211-1"/>
    </source>
</evidence>
<evidence type="ECO:0000313" key="5">
    <source>
        <dbReference type="EMBL" id="EED96665.1"/>
    </source>
</evidence>
<dbReference type="PANTHER" id="PTHR10794:SF63">
    <property type="entry name" value="ALPHA_BETA HYDROLASE 1, ISOFORM A"/>
    <property type="match status" value="1"/>
</dbReference>
<protein>
    <recommendedName>
        <fullName evidence="4">AB hydrolase-1 domain-containing protein</fullName>
    </recommendedName>
</protein>
<dbReference type="GO" id="GO:0047372">
    <property type="term" value="F:monoacylglycerol lipase activity"/>
    <property type="evidence" value="ECO:0000318"/>
    <property type="project" value="GO_Central"/>
</dbReference>
<dbReference type="GO" id="GO:0006629">
    <property type="term" value="P:lipid metabolic process"/>
    <property type="evidence" value="ECO:0000318"/>
    <property type="project" value="GO_Central"/>
</dbReference>
<feature type="signal peptide" evidence="3">
    <location>
        <begin position="1"/>
        <end position="17"/>
    </location>
</feature>
<feature type="active site" description="Charge relay system" evidence="2">
    <location>
        <position position="389"/>
    </location>
</feature>
<feature type="active site" description="Charge relay system" evidence="2">
    <location>
        <position position="426"/>
    </location>
</feature>
<reference evidence="5 6" key="1">
    <citation type="journal article" date="2004" name="Science">
        <title>The genome of the diatom Thalassiosira pseudonana: ecology, evolution, and metabolism.</title>
        <authorList>
            <person name="Armbrust E.V."/>
            <person name="Berges J.A."/>
            <person name="Bowler C."/>
            <person name="Green B.R."/>
            <person name="Martinez D."/>
            <person name="Putnam N.H."/>
            <person name="Zhou S."/>
            <person name="Allen A.E."/>
            <person name="Apt K.E."/>
            <person name="Bechner M."/>
            <person name="Brzezinski M.A."/>
            <person name="Chaal B.K."/>
            <person name="Chiovitti A."/>
            <person name="Davis A.K."/>
            <person name="Demarest M.S."/>
            <person name="Detter J.C."/>
            <person name="Glavina T."/>
            <person name="Goodstein D."/>
            <person name="Hadi M.Z."/>
            <person name="Hellsten U."/>
            <person name="Hildebrand M."/>
            <person name="Jenkins B.D."/>
            <person name="Jurka J."/>
            <person name="Kapitonov V.V."/>
            <person name="Kroger N."/>
            <person name="Lau W.W."/>
            <person name="Lane T.W."/>
            <person name="Larimer F.W."/>
            <person name="Lippmeier J.C."/>
            <person name="Lucas S."/>
            <person name="Medina M."/>
            <person name="Montsant A."/>
            <person name="Obornik M."/>
            <person name="Parker M.S."/>
            <person name="Palenik B."/>
            <person name="Pazour G.J."/>
            <person name="Richardson P.M."/>
            <person name="Rynearson T.A."/>
            <person name="Saito M.A."/>
            <person name="Schwartz D.C."/>
            <person name="Thamatrakoln K."/>
            <person name="Valentin K."/>
            <person name="Vardi A."/>
            <person name="Wilkerson F.P."/>
            <person name="Rokhsar D.S."/>
        </authorList>
    </citation>
    <scope>NUCLEOTIDE SEQUENCE [LARGE SCALE GENOMIC DNA]</scope>
    <source>
        <strain evidence="5 6">CCMP1335</strain>
    </source>
</reference>
<dbReference type="SUPFAM" id="SSF53474">
    <property type="entry name" value="alpha/beta-Hydrolases"/>
    <property type="match status" value="1"/>
</dbReference>
<feature type="domain" description="AB hydrolase-1" evidence="4">
    <location>
        <begin position="176"/>
        <end position="394"/>
    </location>
</feature>
<dbReference type="HOGENOM" id="CLU_570511_0_0_1"/>
<dbReference type="OMA" id="HTMDIRE"/>
<comment type="similarity">
    <text evidence="1">Belongs to the AB hydrolase superfamily. AB hydrolase 4 family.</text>
</comment>
<dbReference type="eggNOG" id="KOG1838">
    <property type="taxonomic scope" value="Eukaryota"/>
</dbReference>
<reference evidence="5 6" key="2">
    <citation type="journal article" date="2008" name="Nature">
        <title>The Phaeodactylum genome reveals the evolutionary history of diatom genomes.</title>
        <authorList>
            <person name="Bowler C."/>
            <person name="Allen A.E."/>
            <person name="Badger J.H."/>
            <person name="Grimwood J."/>
            <person name="Jabbari K."/>
            <person name="Kuo A."/>
            <person name="Maheswari U."/>
            <person name="Martens C."/>
            <person name="Maumus F."/>
            <person name="Otillar R.P."/>
            <person name="Rayko E."/>
            <person name="Salamov A."/>
            <person name="Vandepoele K."/>
            <person name="Beszteri B."/>
            <person name="Gruber A."/>
            <person name="Heijde M."/>
            <person name="Katinka M."/>
            <person name="Mock T."/>
            <person name="Valentin K."/>
            <person name="Verret F."/>
            <person name="Berges J.A."/>
            <person name="Brownlee C."/>
            <person name="Cadoret J.P."/>
            <person name="Chiovitti A."/>
            <person name="Choi C.J."/>
            <person name="Coesel S."/>
            <person name="De Martino A."/>
            <person name="Detter J.C."/>
            <person name="Durkin C."/>
            <person name="Falciatore A."/>
            <person name="Fournet J."/>
            <person name="Haruta M."/>
            <person name="Huysman M.J."/>
            <person name="Jenkins B.D."/>
            <person name="Jiroutova K."/>
            <person name="Jorgensen R.E."/>
            <person name="Joubert Y."/>
            <person name="Kaplan A."/>
            <person name="Kroger N."/>
            <person name="Kroth P.G."/>
            <person name="La Roche J."/>
            <person name="Lindquist E."/>
            <person name="Lommer M."/>
            <person name="Martin-Jezequel V."/>
            <person name="Lopez P.J."/>
            <person name="Lucas S."/>
            <person name="Mangogna M."/>
            <person name="McGinnis K."/>
            <person name="Medlin L.K."/>
            <person name="Montsant A."/>
            <person name="Oudot-Le Secq M.P."/>
            <person name="Napoli C."/>
            <person name="Obornik M."/>
            <person name="Parker M.S."/>
            <person name="Petit J.L."/>
            <person name="Porcel B.M."/>
            <person name="Poulsen N."/>
            <person name="Robison M."/>
            <person name="Rychlewski L."/>
            <person name="Rynearson T.A."/>
            <person name="Schmutz J."/>
            <person name="Shapiro H."/>
            <person name="Siaut M."/>
            <person name="Stanley M."/>
            <person name="Sussman M.R."/>
            <person name="Taylor A.R."/>
            <person name="Vardi A."/>
            <person name="von Dassow P."/>
            <person name="Vyverman W."/>
            <person name="Willis A."/>
            <person name="Wyrwicz L.S."/>
            <person name="Rokhsar D.S."/>
            <person name="Weissenbach J."/>
            <person name="Armbrust E.V."/>
            <person name="Green B.R."/>
            <person name="Van de Peer Y."/>
            <person name="Grigoriev I.V."/>
        </authorList>
    </citation>
    <scope>NUCLEOTIDE SEQUENCE [LARGE SCALE GENOMIC DNA]</scope>
    <source>
        <strain evidence="5 6">CCMP1335</strain>
    </source>
</reference>
<evidence type="ECO:0000259" key="4">
    <source>
        <dbReference type="Pfam" id="PF00561"/>
    </source>
</evidence>
<sequence>MFKLSARLLLCLPVTYGFIWHATQSPARCTRLYAEQSTTSVLSTAAPQSTTVREYPQYNATPAPESELLRTYQSKAVPIVASFQTNQFRPLPILSNQHVQTIGGVFLRSIKECAYYFDAPSLLKGVASAFLQPNDNQDEESWYYDRRERVVTPTGGAFFHVDHKYASNPLSPSLGTVIIVHGLESNSNSTLCIDMAESFHEHNFDVAVINFRGCCGADNSLMYHLGFVDDLIYYLSLFAETNDKPVFLSGFSLGANVVVKALGQVGTDAIDKYGVAGAAVGGAPFDTERSYKQFHEDPISRRVYVDNLLSKLKERAQEMLDVIHDGDVATAKFDYQGSIDATTIYELENACVAPLFGFEDYIDYYRKTSCGYYLEGICVPTFIVNARDDPFFNSTYVPWDKVHGGENGEGGGVAPVKIQMTEQGGHLGYIFHQCAAGEVEASKSSKGSWMSRELARFVTHVHQRNEASHEPSTSTNPDD</sequence>
<dbReference type="InterPro" id="IPR000073">
    <property type="entry name" value="AB_hydrolase_1"/>
</dbReference>
<dbReference type="GO" id="GO:0034338">
    <property type="term" value="F:short-chain carboxylesterase activity"/>
    <property type="evidence" value="ECO:0000318"/>
    <property type="project" value="GO_Central"/>
</dbReference>
<dbReference type="InterPro" id="IPR050960">
    <property type="entry name" value="AB_hydrolase_4_sf"/>
</dbReference>
<feature type="active site" description="Charge relay system" evidence="2">
    <location>
        <position position="252"/>
    </location>
</feature>
<evidence type="ECO:0000313" key="6">
    <source>
        <dbReference type="Proteomes" id="UP000001449"/>
    </source>
</evidence>
<dbReference type="AlphaFoldDB" id="B8BS62"/>